<dbReference type="AlphaFoldDB" id="B8MH79"/>
<dbReference type="PANTHER" id="PTHR48022">
    <property type="entry name" value="PLASTIDIC GLUCOSE TRANSPORTER 4"/>
    <property type="match status" value="1"/>
</dbReference>
<evidence type="ECO:0000256" key="4">
    <source>
        <dbReference type="ARBA" id="ARBA00023136"/>
    </source>
</evidence>
<dbReference type="GeneID" id="8104650"/>
<evidence type="ECO:0000256" key="3">
    <source>
        <dbReference type="ARBA" id="ARBA00022989"/>
    </source>
</evidence>
<dbReference type="RefSeq" id="XP_002484127.1">
    <property type="nucleotide sequence ID" value="XM_002484082.1"/>
</dbReference>
<dbReference type="Gene3D" id="1.20.1250.20">
    <property type="entry name" value="MFS general substrate transporter like domains"/>
    <property type="match status" value="1"/>
</dbReference>
<evidence type="ECO:0000256" key="2">
    <source>
        <dbReference type="ARBA" id="ARBA00022692"/>
    </source>
</evidence>
<keyword evidence="7" id="KW-1185">Reference proteome</keyword>
<dbReference type="eggNOG" id="KOG0254">
    <property type="taxonomic scope" value="Eukaryota"/>
</dbReference>
<feature type="transmembrane region" description="Helical" evidence="5">
    <location>
        <begin position="236"/>
        <end position="253"/>
    </location>
</feature>
<keyword evidence="4 5" id="KW-0472">Membrane</keyword>
<proteinExistence type="predicted"/>
<dbReference type="GO" id="GO:0016020">
    <property type="term" value="C:membrane"/>
    <property type="evidence" value="ECO:0007669"/>
    <property type="project" value="UniProtKB-SubCell"/>
</dbReference>
<dbReference type="InterPro" id="IPR005828">
    <property type="entry name" value="MFS_sugar_transport-like"/>
</dbReference>
<dbReference type="PANTHER" id="PTHR48022:SF59">
    <property type="entry name" value="MAJOR FACILITATOR SUPERFAMILY (MFS) PROFILE DOMAIN-CONTAINING PROTEIN"/>
    <property type="match status" value="1"/>
</dbReference>
<dbReference type="GO" id="GO:0005351">
    <property type="term" value="F:carbohydrate:proton symporter activity"/>
    <property type="evidence" value="ECO:0007669"/>
    <property type="project" value="TreeGrafter"/>
</dbReference>
<dbReference type="InParanoid" id="B8MH79"/>
<dbReference type="EMBL" id="EQ962656">
    <property type="protein sequence ID" value="EED16893.1"/>
    <property type="molecule type" value="Genomic_DNA"/>
</dbReference>
<accession>B8MH79</accession>
<dbReference type="HOGENOM" id="CLU_921899_0_0_1"/>
<sequence>MLFTFIILKQISPKAIRGLLILQYAACQMVGVAFGLFINYGVAKSYTGTNKHNGCSPPFYNSSQQQSGIRHLPADHPLILSEIKAIEIQILHEVEPDSPTIFGYLGVKGTESTLLAPGIYAIVKFVSTMLFGIFVMDFIGRSRSLMTGICLQIVTLAYYQGTPCASRASTGAIVAIYFQAVAWSIGRFSIPYVLGPEIFPIPIRSLNMSISMAFHWLFYFASSRETSSLLAAMEKWSAFVFYGFICTVFFARLDTTGKSIEALASLFRRPWYTVWRVAYPTANEKQEVTDDPKSNVDHVEKV</sequence>
<dbReference type="Proteomes" id="UP000001745">
    <property type="component" value="Unassembled WGS sequence"/>
</dbReference>
<keyword evidence="3 5" id="KW-1133">Transmembrane helix</keyword>
<protein>
    <recommendedName>
        <fullName evidence="8">Sugar transporter</fullName>
    </recommendedName>
</protein>
<dbReference type="OrthoDB" id="298012at2759"/>
<dbReference type="InterPro" id="IPR036259">
    <property type="entry name" value="MFS_trans_sf"/>
</dbReference>
<evidence type="ECO:0000313" key="6">
    <source>
        <dbReference type="EMBL" id="EED16893.1"/>
    </source>
</evidence>
<dbReference type="InterPro" id="IPR050360">
    <property type="entry name" value="MFS_Sugar_Transporters"/>
</dbReference>
<dbReference type="PhylomeDB" id="B8MH79"/>
<gene>
    <name evidence="6" type="ORF">TSTA_019550</name>
</gene>
<comment type="subcellular location">
    <subcellularLocation>
        <location evidence="1">Membrane</location>
        <topology evidence="1">Multi-pass membrane protein</topology>
    </subcellularLocation>
</comment>
<name>B8MH79_TALSN</name>
<evidence type="ECO:0008006" key="8">
    <source>
        <dbReference type="Google" id="ProtNLM"/>
    </source>
</evidence>
<dbReference type="SUPFAM" id="SSF103473">
    <property type="entry name" value="MFS general substrate transporter"/>
    <property type="match status" value="1"/>
</dbReference>
<evidence type="ECO:0000256" key="5">
    <source>
        <dbReference type="SAM" id="Phobius"/>
    </source>
</evidence>
<feature type="transmembrane region" description="Helical" evidence="5">
    <location>
        <begin position="206"/>
        <end position="224"/>
    </location>
</feature>
<keyword evidence="2 5" id="KW-0812">Transmembrane</keyword>
<reference evidence="7" key="1">
    <citation type="journal article" date="2015" name="Genome Announc.">
        <title>Genome sequence of the AIDS-associated pathogen Penicillium marneffei (ATCC18224) and its near taxonomic relative Talaromyces stipitatus (ATCC10500).</title>
        <authorList>
            <person name="Nierman W.C."/>
            <person name="Fedorova-Abrams N.D."/>
            <person name="Andrianopoulos A."/>
        </authorList>
    </citation>
    <scope>NUCLEOTIDE SEQUENCE [LARGE SCALE GENOMIC DNA]</scope>
    <source>
        <strain evidence="7">ATCC 10500 / CBS 375.48 / QM 6759 / NRRL 1006</strain>
    </source>
</reference>
<dbReference type="VEuPathDB" id="FungiDB:TSTA_019550"/>
<dbReference type="Pfam" id="PF00083">
    <property type="entry name" value="Sugar_tr"/>
    <property type="match status" value="1"/>
</dbReference>
<feature type="transmembrane region" description="Helical" evidence="5">
    <location>
        <begin position="172"/>
        <end position="194"/>
    </location>
</feature>
<feature type="transmembrane region" description="Helical" evidence="5">
    <location>
        <begin position="21"/>
        <end position="42"/>
    </location>
</feature>
<evidence type="ECO:0000313" key="7">
    <source>
        <dbReference type="Proteomes" id="UP000001745"/>
    </source>
</evidence>
<evidence type="ECO:0000256" key="1">
    <source>
        <dbReference type="ARBA" id="ARBA00004141"/>
    </source>
</evidence>
<organism evidence="6 7">
    <name type="scientific">Talaromyces stipitatus (strain ATCC 10500 / CBS 375.48 / QM 6759 / NRRL 1006)</name>
    <name type="common">Penicillium stipitatum</name>
    <dbReference type="NCBI Taxonomy" id="441959"/>
    <lineage>
        <taxon>Eukaryota</taxon>
        <taxon>Fungi</taxon>
        <taxon>Dikarya</taxon>
        <taxon>Ascomycota</taxon>
        <taxon>Pezizomycotina</taxon>
        <taxon>Eurotiomycetes</taxon>
        <taxon>Eurotiomycetidae</taxon>
        <taxon>Eurotiales</taxon>
        <taxon>Trichocomaceae</taxon>
        <taxon>Talaromyces</taxon>
        <taxon>Talaromyces sect. Talaromyces</taxon>
    </lineage>
</organism>
<feature type="transmembrane region" description="Helical" evidence="5">
    <location>
        <begin position="114"/>
        <end position="136"/>
    </location>
</feature>